<sequence length="258" mass="27405">MTVSAISTAAVDAARGIEALQPLRDNPRYEALVDRFTAPNATAEQRAVAYDLVAGLESRGTLTDEALAQQGAQAIADNRTVPVNVSEVAPLVPPGTALGPFESNDAAAIAMMNYSNPLSIQANLENGGLVFSNDAGEFFVTTPMPGTLAGFDPSQVPQPEGMTLEACYHGHADYSKADGTRTDKQGDEFNSDHFSSQDKRVADGGYWGPVIYVSTPSGDFRKYDSATRQDTVIQEGTRGRDTQERPGVLPPPGIMIPV</sequence>
<evidence type="ECO:0000313" key="4">
    <source>
        <dbReference type="Proteomes" id="UP000030003"/>
    </source>
</evidence>
<reference evidence="3 4" key="1">
    <citation type="submission" date="2013-08" db="EMBL/GenBank/DDBJ databases">
        <title>Genomic analysis of Lysobacter defluvii.</title>
        <authorList>
            <person name="Wang Q."/>
            <person name="Wang G."/>
        </authorList>
    </citation>
    <scope>NUCLEOTIDE SEQUENCE [LARGE SCALE GENOMIC DNA]</scope>
    <source>
        <strain evidence="3 4">IMMIB APB-9</strain>
    </source>
</reference>
<protein>
    <recommendedName>
        <fullName evidence="2">DUF4329 domain-containing protein</fullName>
    </recommendedName>
</protein>
<dbReference type="RefSeq" id="WP_052106508.1">
    <property type="nucleotide sequence ID" value="NZ_AUHT01000004.1"/>
</dbReference>
<comment type="caution">
    <text evidence="3">The sequence shown here is derived from an EMBL/GenBank/DDBJ whole genome shotgun (WGS) entry which is preliminary data.</text>
</comment>
<keyword evidence="4" id="KW-1185">Reference proteome</keyword>
<dbReference type="OrthoDB" id="6057489at2"/>
<name>A0A0A0MAW8_9GAMM</name>
<organism evidence="3 4">
    <name type="scientific">Lysobacter defluvii IMMIB APB-9 = DSM 18482</name>
    <dbReference type="NCBI Taxonomy" id="1385515"/>
    <lineage>
        <taxon>Bacteria</taxon>
        <taxon>Pseudomonadati</taxon>
        <taxon>Pseudomonadota</taxon>
        <taxon>Gammaproteobacteria</taxon>
        <taxon>Lysobacterales</taxon>
        <taxon>Lysobacteraceae</taxon>
        <taxon>Novilysobacter</taxon>
    </lineage>
</organism>
<evidence type="ECO:0000313" key="3">
    <source>
        <dbReference type="EMBL" id="KGO99619.1"/>
    </source>
</evidence>
<dbReference type="EMBL" id="AVBH01000008">
    <property type="protein sequence ID" value="KGO99619.1"/>
    <property type="molecule type" value="Genomic_DNA"/>
</dbReference>
<dbReference type="STRING" id="1385515.GCA_000423325_00106"/>
<gene>
    <name evidence="3" type="ORF">N791_02705</name>
</gene>
<feature type="region of interest" description="Disordered" evidence="1">
    <location>
        <begin position="178"/>
        <end position="197"/>
    </location>
</feature>
<proteinExistence type="predicted"/>
<dbReference type="InterPro" id="IPR025479">
    <property type="entry name" value="DUF4329"/>
</dbReference>
<evidence type="ECO:0000256" key="1">
    <source>
        <dbReference type="SAM" id="MobiDB-lite"/>
    </source>
</evidence>
<dbReference type="Proteomes" id="UP000030003">
    <property type="component" value="Unassembled WGS sequence"/>
</dbReference>
<evidence type="ECO:0000259" key="2">
    <source>
        <dbReference type="Pfam" id="PF14220"/>
    </source>
</evidence>
<dbReference type="eggNOG" id="COG3209">
    <property type="taxonomic scope" value="Bacteria"/>
</dbReference>
<dbReference type="AlphaFoldDB" id="A0A0A0MAW8"/>
<accession>A0A0A0MAW8</accession>
<feature type="domain" description="DUF4329" evidence="2">
    <location>
        <begin position="105"/>
        <end position="229"/>
    </location>
</feature>
<feature type="region of interest" description="Disordered" evidence="1">
    <location>
        <begin position="218"/>
        <end position="252"/>
    </location>
</feature>
<dbReference type="Pfam" id="PF14220">
    <property type="entry name" value="DUF4329"/>
    <property type="match status" value="1"/>
</dbReference>